<proteinExistence type="predicted"/>
<reference evidence="2" key="2">
    <citation type="submission" date="2025-09" db="UniProtKB">
        <authorList>
            <consortium name="Ensembl"/>
        </authorList>
    </citation>
    <scope>IDENTIFICATION</scope>
</reference>
<dbReference type="GeneTree" id="ENSGT00980000202286"/>
<dbReference type="Ensembl" id="ENSGMOT00000043613.1">
    <property type="protein sequence ID" value="ENSGMOP00000050120.1"/>
    <property type="gene ID" value="ENSGMOG00000031765.1"/>
</dbReference>
<sequence length="262" mass="29181">MATSVVRNILFQPPGAPGSRYLPLVPQHHQHPRSLTLEFLEEMEEEQGEREERDEPAEPDEEMMEEEEEEEEEDDDDVDCESEVQEGEEDEGEEREGFKMADLPPLQPAVDMTRQLLRFANLISSDVRRYFGPGAGAQDPGEGPSDPLPGTSSGRLRYYDDLLKIARTEGPGSDGREATYSGQRDGGGAGGGASGLGPLAELFDRSRLTQGCSQPWVRRHLPLSFWTEPTPPESHHTLDHAHPDFSDLLAHWDPHPELPHAL</sequence>
<protein>
    <submittedName>
        <fullName evidence="2">Uncharacterized protein</fullName>
    </submittedName>
</protein>
<dbReference type="OMA" id="SWSTEAC"/>
<feature type="compositionally biased region" description="Gly residues" evidence="1">
    <location>
        <begin position="184"/>
        <end position="193"/>
    </location>
</feature>
<feature type="compositionally biased region" description="Acidic residues" evidence="1">
    <location>
        <begin position="39"/>
        <end position="94"/>
    </location>
</feature>
<evidence type="ECO:0000256" key="1">
    <source>
        <dbReference type="SAM" id="MobiDB-lite"/>
    </source>
</evidence>
<organism evidence="2 3">
    <name type="scientific">Gadus morhua</name>
    <name type="common">Atlantic cod</name>
    <dbReference type="NCBI Taxonomy" id="8049"/>
    <lineage>
        <taxon>Eukaryota</taxon>
        <taxon>Metazoa</taxon>
        <taxon>Chordata</taxon>
        <taxon>Craniata</taxon>
        <taxon>Vertebrata</taxon>
        <taxon>Euteleostomi</taxon>
        <taxon>Actinopterygii</taxon>
        <taxon>Neopterygii</taxon>
        <taxon>Teleostei</taxon>
        <taxon>Neoteleostei</taxon>
        <taxon>Acanthomorphata</taxon>
        <taxon>Zeiogadaria</taxon>
        <taxon>Gadariae</taxon>
        <taxon>Gadiformes</taxon>
        <taxon>Gadoidei</taxon>
        <taxon>Gadidae</taxon>
        <taxon>Gadus</taxon>
    </lineage>
</organism>
<accession>A0A8C5FNS2</accession>
<feature type="compositionally biased region" description="Basic and acidic residues" evidence="1">
    <location>
        <begin position="157"/>
        <end position="167"/>
    </location>
</feature>
<evidence type="ECO:0000313" key="2">
    <source>
        <dbReference type="Ensembl" id="ENSGMOP00000050120.1"/>
    </source>
</evidence>
<dbReference type="AlphaFoldDB" id="A0A8C5FNS2"/>
<reference evidence="2" key="1">
    <citation type="submission" date="2025-08" db="UniProtKB">
        <authorList>
            <consortium name="Ensembl"/>
        </authorList>
    </citation>
    <scope>IDENTIFICATION</scope>
</reference>
<feature type="region of interest" description="Disordered" evidence="1">
    <location>
        <begin position="131"/>
        <end position="193"/>
    </location>
</feature>
<evidence type="ECO:0000313" key="3">
    <source>
        <dbReference type="Proteomes" id="UP000694546"/>
    </source>
</evidence>
<name>A0A8C5FNS2_GADMO</name>
<feature type="region of interest" description="Disordered" evidence="1">
    <location>
        <begin position="1"/>
        <end position="104"/>
    </location>
</feature>
<dbReference type="Proteomes" id="UP000694546">
    <property type="component" value="Chromosome 3"/>
</dbReference>
<keyword evidence="3" id="KW-1185">Reference proteome</keyword>